<dbReference type="GO" id="GO:0003676">
    <property type="term" value="F:nucleic acid binding"/>
    <property type="evidence" value="ECO:0007669"/>
    <property type="project" value="InterPro"/>
</dbReference>
<dbReference type="Proteomes" id="UP000011087">
    <property type="component" value="Unassembled WGS sequence"/>
</dbReference>
<sequence length="502" mass="56042">MSLRPDWAQWDGKFVTSTGINEVLRDFSSNIERKEENNSVRDALVLQNFLTSIGYTAAKVQQRFGLAGAKTAGPFYVRRRFDHRHAHLLGMQTSPRDELDVVIRMLLLGLSLPVEQVQELLGDQVLSAMTRLSLVGPSPAIPGLLVPHVQIFPIDPSALLRGESSDESMGLLMVTDLMPPCSAALEEEPVMYIGPDSLGLVHHAPRKEEEAVLDLCCGSGIQGIAAAKLYGKQVTCVDINERAVRFARFNAMINGVTSSVKVVQGDLYDFHDEMGHEMGSESEVVVSQRRFDVILSNPPFVPVPSDLKKRVKRYDVFADGRNENTRVKQMRLILVAGGEDGEAVLKRIITGASRHLAAGGRVAIVTEIFCAHLLPERMSRWLIESSPLSESRGRRRWRCLVHVDKEENMYTPATYSEARAGNKVERLEWEEHLKKMRIETVGRGYIFLKADPDEREAGGEEEEGMGDEIFLSFSKSGKSVWSPANLQSVMETKRQLESLRMI</sequence>
<evidence type="ECO:0000313" key="2">
    <source>
        <dbReference type="EnsemblProtists" id="EKX53239"/>
    </source>
</evidence>
<gene>
    <name evidence="1" type="ORF">GUITHDRAFT_132989</name>
</gene>
<reference evidence="2" key="3">
    <citation type="submission" date="2016-03" db="UniProtKB">
        <authorList>
            <consortium name="EnsemblProtists"/>
        </authorList>
    </citation>
    <scope>IDENTIFICATION</scope>
</reference>
<dbReference type="CDD" id="cd02440">
    <property type="entry name" value="AdoMet_MTases"/>
    <property type="match status" value="1"/>
</dbReference>
<reference evidence="1 3" key="1">
    <citation type="journal article" date="2012" name="Nature">
        <title>Algal genomes reveal evolutionary mosaicism and the fate of nucleomorphs.</title>
        <authorList>
            <consortium name="DOE Joint Genome Institute"/>
            <person name="Curtis B.A."/>
            <person name="Tanifuji G."/>
            <person name="Burki F."/>
            <person name="Gruber A."/>
            <person name="Irimia M."/>
            <person name="Maruyama S."/>
            <person name="Arias M.C."/>
            <person name="Ball S.G."/>
            <person name="Gile G.H."/>
            <person name="Hirakawa Y."/>
            <person name="Hopkins J.F."/>
            <person name="Kuo A."/>
            <person name="Rensing S.A."/>
            <person name="Schmutz J."/>
            <person name="Symeonidi A."/>
            <person name="Elias M."/>
            <person name="Eveleigh R.J."/>
            <person name="Herman E.K."/>
            <person name="Klute M.J."/>
            <person name="Nakayama T."/>
            <person name="Obornik M."/>
            <person name="Reyes-Prieto A."/>
            <person name="Armbrust E.V."/>
            <person name="Aves S.J."/>
            <person name="Beiko R.G."/>
            <person name="Coutinho P."/>
            <person name="Dacks J.B."/>
            <person name="Durnford D.G."/>
            <person name="Fast N.M."/>
            <person name="Green B.R."/>
            <person name="Grisdale C.J."/>
            <person name="Hempel F."/>
            <person name="Henrissat B."/>
            <person name="Hoppner M.P."/>
            <person name="Ishida K."/>
            <person name="Kim E."/>
            <person name="Koreny L."/>
            <person name="Kroth P.G."/>
            <person name="Liu Y."/>
            <person name="Malik S.B."/>
            <person name="Maier U.G."/>
            <person name="McRose D."/>
            <person name="Mock T."/>
            <person name="Neilson J.A."/>
            <person name="Onodera N.T."/>
            <person name="Poole A.M."/>
            <person name="Pritham E.J."/>
            <person name="Richards T.A."/>
            <person name="Rocap G."/>
            <person name="Roy S.W."/>
            <person name="Sarai C."/>
            <person name="Schaack S."/>
            <person name="Shirato S."/>
            <person name="Slamovits C.H."/>
            <person name="Spencer D.F."/>
            <person name="Suzuki S."/>
            <person name="Worden A.Z."/>
            <person name="Zauner S."/>
            <person name="Barry K."/>
            <person name="Bell C."/>
            <person name="Bharti A.K."/>
            <person name="Crow J.A."/>
            <person name="Grimwood J."/>
            <person name="Kramer R."/>
            <person name="Lindquist E."/>
            <person name="Lucas S."/>
            <person name="Salamov A."/>
            <person name="McFadden G.I."/>
            <person name="Lane C.E."/>
            <person name="Keeling P.J."/>
            <person name="Gray M.W."/>
            <person name="Grigoriev I.V."/>
            <person name="Archibald J.M."/>
        </authorList>
    </citation>
    <scope>NUCLEOTIDE SEQUENCE</scope>
    <source>
        <strain evidence="1 3">CCMP2712</strain>
    </source>
</reference>
<dbReference type="SUPFAM" id="SSF53335">
    <property type="entry name" value="S-adenosyl-L-methionine-dependent methyltransferases"/>
    <property type="match status" value="1"/>
</dbReference>
<dbReference type="EMBL" id="JH992970">
    <property type="protein sequence ID" value="EKX53239.1"/>
    <property type="molecule type" value="Genomic_DNA"/>
</dbReference>
<dbReference type="PANTHER" id="PTHR18895">
    <property type="entry name" value="HEMK METHYLTRANSFERASE"/>
    <property type="match status" value="1"/>
</dbReference>
<dbReference type="GO" id="GO:0032259">
    <property type="term" value="P:methylation"/>
    <property type="evidence" value="ECO:0007669"/>
    <property type="project" value="InterPro"/>
</dbReference>
<dbReference type="GO" id="GO:0005739">
    <property type="term" value="C:mitochondrion"/>
    <property type="evidence" value="ECO:0007669"/>
    <property type="project" value="TreeGrafter"/>
</dbReference>
<proteinExistence type="predicted"/>
<dbReference type="InterPro" id="IPR050320">
    <property type="entry name" value="N5-glutamine_MTase"/>
</dbReference>
<organism evidence="1">
    <name type="scientific">Guillardia theta (strain CCMP2712)</name>
    <name type="common">Cryptophyte</name>
    <dbReference type="NCBI Taxonomy" id="905079"/>
    <lineage>
        <taxon>Eukaryota</taxon>
        <taxon>Cryptophyceae</taxon>
        <taxon>Pyrenomonadales</taxon>
        <taxon>Geminigeraceae</taxon>
        <taxon>Guillardia</taxon>
    </lineage>
</organism>
<dbReference type="AlphaFoldDB" id="L1JY32"/>
<dbReference type="Gene3D" id="3.40.50.150">
    <property type="entry name" value="Vaccinia Virus protein VP39"/>
    <property type="match status" value="1"/>
</dbReference>
<dbReference type="RefSeq" id="XP_005840219.1">
    <property type="nucleotide sequence ID" value="XM_005840162.1"/>
</dbReference>
<protein>
    <submittedName>
        <fullName evidence="1 2">Uncharacterized protein</fullName>
    </submittedName>
</protein>
<reference evidence="3" key="2">
    <citation type="submission" date="2012-11" db="EMBL/GenBank/DDBJ databases">
        <authorList>
            <person name="Kuo A."/>
            <person name="Curtis B.A."/>
            <person name="Tanifuji G."/>
            <person name="Burki F."/>
            <person name="Gruber A."/>
            <person name="Irimia M."/>
            <person name="Maruyama S."/>
            <person name="Arias M.C."/>
            <person name="Ball S.G."/>
            <person name="Gile G.H."/>
            <person name="Hirakawa Y."/>
            <person name="Hopkins J.F."/>
            <person name="Rensing S.A."/>
            <person name="Schmutz J."/>
            <person name="Symeonidi A."/>
            <person name="Elias M."/>
            <person name="Eveleigh R.J."/>
            <person name="Herman E.K."/>
            <person name="Klute M.J."/>
            <person name="Nakayama T."/>
            <person name="Obornik M."/>
            <person name="Reyes-Prieto A."/>
            <person name="Armbrust E.V."/>
            <person name="Aves S.J."/>
            <person name="Beiko R.G."/>
            <person name="Coutinho P."/>
            <person name="Dacks J.B."/>
            <person name="Durnford D.G."/>
            <person name="Fast N.M."/>
            <person name="Green B.R."/>
            <person name="Grisdale C."/>
            <person name="Hempe F."/>
            <person name="Henrissat B."/>
            <person name="Hoppner M.P."/>
            <person name="Ishida K.-I."/>
            <person name="Kim E."/>
            <person name="Koreny L."/>
            <person name="Kroth P.G."/>
            <person name="Liu Y."/>
            <person name="Malik S.-B."/>
            <person name="Maier U.G."/>
            <person name="McRose D."/>
            <person name="Mock T."/>
            <person name="Neilson J.A."/>
            <person name="Onodera N.T."/>
            <person name="Poole A.M."/>
            <person name="Pritham E.J."/>
            <person name="Richards T.A."/>
            <person name="Rocap G."/>
            <person name="Roy S.W."/>
            <person name="Sarai C."/>
            <person name="Schaack S."/>
            <person name="Shirato S."/>
            <person name="Slamovits C.H."/>
            <person name="Spencer D.F."/>
            <person name="Suzuki S."/>
            <person name="Worden A.Z."/>
            <person name="Zauner S."/>
            <person name="Barry K."/>
            <person name="Bell C."/>
            <person name="Bharti A.K."/>
            <person name="Crow J.A."/>
            <person name="Grimwood J."/>
            <person name="Kramer R."/>
            <person name="Lindquist E."/>
            <person name="Lucas S."/>
            <person name="Salamov A."/>
            <person name="McFadden G.I."/>
            <person name="Lane C.E."/>
            <person name="Keeling P.J."/>
            <person name="Gray M.W."/>
            <person name="Grigoriev I.V."/>
            <person name="Archibald J.M."/>
        </authorList>
    </citation>
    <scope>NUCLEOTIDE SEQUENCE</scope>
    <source>
        <strain evidence="3">CCMP2712</strain>
    </source>
</reference>
<keyword evidence="3" id="KW-1185">Reference proteome</keyword>
<dbReference type="InterPro" id="IPR002052">
    <property type="entry name" value="DNA_methylase_N6_adenine_CS"/>
</dbReference>
<evidence type="ECO:0000313" key="1">
    <source>
        <dbReference type="EMBL" id="EKX53239.1"/>
    </source>
</evidence>
<name>L1JY32_GUITC</name>
<dbReference type="PaxDb" id="55529-EKX53239"/>
<dbReference type="PANTHER" id="PTHR18895:SF74">
    <property type="entry name" value="MTRF1L RELEASE FACTOR GLUTAMINE METHYLTRANSFERASE"/>
    <property type="match status" value="1"/>
</dbReference>
<dbReference type="GO" id="GO:0008757">
    <property type="term" value="F:S-adenosylmethionine-dependent methyltransferase activity"/>
    <property type="evidence" value="ECO:0007669"/>
    <property type="project" value="UniProtKB-ARBA"/>
</dbReference>
<dbReference type="KEGG" id="gtt:GUITHDRAFT_132989"/>
<dbReference type="Pfam" id="PF06325">
    <property type="entry name" value="PrmA"/>
    <property type="match status" value="1"/>
</dbReference>
<dbReference type="InterPro" id="IPR029063">
    <property type="entry name" value="SAM-dependent_MTases_sf"/>
</dbReference>
<dbReference type="GeneID" id="17310096"/>
<dbReference type="EnsemblProtists" id="EKX53239">
    <property type="protein sequence ID" value="EKX53239"/>
    <property type="gene ID" value="GUITHDRAFT_132989"/>
</dbReference>
<accession>L1JY32</accession>
<dbReference type="eggNOG" id="ENOG502S3K6">
    <property type="taxonomic scope" value="Eukaryota"/>
</dbReference>
<dbReference type="STRING" id="905079.L1JY32"/>
<dbReference type="OrthoDB" id="269872at2759"/>
<dbReference type="PROSITE" id="PS00092">
    <property type="entry name" value="N6_MTASE"/>
    <property type="match status" value="1"/>
</dbReference>
<evidence type="ECO:0000313" key="3">
    <source>
        <dbReference type="Proteomes" id="UP000011087"/>
    </source>
</evidence>
<dbReference type="OMA" id="NSHEADK"/>
<dbReference type="HOGENOM" id="CLU_584552_0_0_1"/>